<evidence type="ECO:0000313" key="2">
    <source>
        <dbReference type="EMBL" id="SKC89800.1"/>
    </source>
</evidence>
<dbReference type="GO" id="GO:0016787">
    <property type="term" value="F:hydrolase activity"/>
    <property type="evidence" value="ECO:0007669"/>
    <property type="project" value="UniProtKB-KW"/>
</dbReference>
<dbReference type="SMART" id="SM00257">
    <property type="entry name" value="LysM"/>
    <property type="match status" value="4"/>
</dbReference>
<dbReference type="InterPro" id="IPR018392">
    <property type="entry name" value="LysM"/>
</dbReference>
<feature type="domain" description="LysM" evidence="1">
    <location>
        <begin position="1"/>
        <end position="45"/>
    </location>
</feature>
<feature type="domain" description="LysM" evidence="1">
    <location>
        <begin position="112"/>
        <end position="156"/>
    </location>
</feature>
<dbReference type="STRING" id="36842.SAMN02194393_05076"/>
<dbReference type="EMBL" id="FUZT01000020">
    <property type="protein sequence ID" value="SKC89800.1"/>
    <property type="molecule type" value="Genomic_DNA"/>
</dbReference>
<protein>
    <submittedName>
        <fullName evidence="2">Predicted glycosyl hydrolase</fullName>
    </submittedName>
</protein>
<evidence type="ECO:0000313" key="3">
    <source>
        <dbReference type="Proteomes" id="UP000190285"/>
    </source>
</evidence>
<gene>
    <name evidence="2" type="ORF">SAMN02194393_05076</name>
</gene>
<dbReference type="InterPro" id="IPR036779">
    <property type="entry name" value="LysM_dom_sf"/>
</dbReference>
<dbReference type="Proteomes" id="UP000190285">
    <property type="component" value="Unassembled WGS sequence"/>
</dbReference>
<sequence>MSYTIRAGDTLYGIALKYNTNVQTLLFLNPTINPFFLVVGDAICVPRRRRPPCPNGFYYTVQSGDTLYSIARRYNVSVREIQNANPSLDPFNLIVGDVLCIPRRQISCPGGRVHTVNERDTLLTLATTYNVSFNALSEANPDVDFDNLRVGQQICIPPFTPSISCPGGRTYIIRRGDTLSSIAENFVVSATEILKLNPTLAPGEFVEGILICLPEEAPV</sequence>
<organism evidence="2 3">
    <name type="scientific">Maledivibacter halophilus</name>
    <dbReference type="NCBI Taxonomy" id="36842"/>
    <lineage>
        <taxon>Bacteria</taxon>
        <taxon>Bacillati</taxon>
        <taxon>Bacillota</taxon>
        <taxon>Clostridia</taxon>
        <taxon>Peptostreptococcales</taxon>
        <taxon>Caminicellaceae</taxon>
        <taxon>Maledivibacter</taxon>
    </lineage>
</organism>
<accession>A0A1T5MNJ9</accession>
<dbReference type="SUPFAM" id="SSF54106">
    <property type="entry name" value="LysM domain"/>
    <property type="match status" value="4"/>
</dbReference>
<proteinExistence type="predicted"/>
<name>A0A1T5MNJ9_9FIRM</name>
<keyword evidence="2" id="KW-0378">Hydrolase</keyword>
<dbReference type="CDD" id="cd00118">
    <property type="entry name" value="LysM"/>
    <property type="match status" value="4"/>
</dbReference>
<keyword evidence="3" id="KW-1185">Reference proteome</keyword>
<feature type="domain" description="LysM" evidence="1">
    <location>
        <begin position="57"/>
        <end position="101"/>
    </location>
</feature>
<dbReference type="PANTHER" id="PTHR33734:SF22">
    <property type="entry name" value="MEMBRANE-BOUND LYTIC MUREIN TRANSGLYCOSYLASE D"/>
    <property type="match status" value="1"/>
</dbReference>
<dbReference type="PANTHER" id="PTHR33734">
    <property type="entry name" value="LYSM DOMAIN-CONTAINING GPI-ANCHORED PROTEIN 2"/>
    <property type="match status" value="1"/>
</dbReference>
<dbReference type="AlphaFoldDB" id="A0A1T5MNJ9"/>
<dbReference type="PROSITE" id="PS51782">
    <property type="entry name" value="LYSM"/>
    <property type="match status" value="4"/>
</dbReference>
<reference evidence="2 3" key="1">
    <citation type="submission" date="2017-02" db="EMBL/GenBank/DDBJ databases">
        <authorList>
            <person name="Peterson S.W."/>
        </authorList>
    </citation>
    <scope>NUCLEOTIDE SEQUENCE [LARGE SCALE GENOMIC DNA]</scope>
    <source>
        <strain evidence="2 3">M1</strain>
    </source>
</reference>
<feature type="domain" description="LysM" evidence="1">
    <location>
        <begin position="169"/>
        <end position="213"/>
    </location>
</feature>
<evidence type="ECO:0000259" key="1">
    <source>
        <dbReference type="PROSITE" id="PS51782"/>
    </source>
</evidence>
<dbReference type="Gene3D" id="3.10.350.10">
    <property type="entry name" value="LysM domain"/>
    <property type="match status" value="4"/>
</dbReference>
<dbReference type="Pfam" id="PF01476">
    <property type="entry name" value="LysM"/>
    <property type="match status" value="4"/>
</dbReference>